<keyword evidence="3" id="KW-1185">Reference proteome</keyword>
<evidence type="ECO:0000313" key="2">
    <source>
        <dbReference type="EMBL" id="GIY01500.1"/>
    </source>
</evidence>
<dbReference type="Proteomes" id="UP001054837">
    <property type="component" value="Unassembled WGS sequence"/>
</dbReference>
<keyword evidence="1" id="KW-0472">Membrane</keyword>
<dbReference type="EMBL" id="BPLQ01003582">
    <property type="protein sequence ID" value="GIY01500.1"/>
    <property type="molecule type" value="Genomic_DNA"/>
</dbReference>
<evidence type="ECO:0000256" key="1">
    <source>
        <dbReference type="SAM" id="Phobius"/>
    </source>
</evidence>
<feature type="transmembrane region" description="Helical" evidence="1">
    <location>
        <begin position="50"/>
        <end position="73"/>
    </location>
</feature>
<sequence>MMVAHIKIMFSSVCIVNWDSMLHLIKNAFRKKSSQDGESKVKKSRRTSTFLGWLNMYTYLLCLMIILLITHVLNLLKDVIFMLCKTAKTSFIRVTRNILLLLIDFLESLHINLDCKNMRICNELESTCTQTSTSITDLASEINLFAQQENSNYLDLLFKLWEVSTGCFTFIFIKICLEIMSMMEHVVIQINSCVINLFFNRTS</sequence>
<reference evidence="2 3" key="1">
    <citation type="submission" date="2021-06" db="EMBL/GenBank/DDBJ databases">
        <title>Caerostris darwini draft genome.</title>
        <authorList>
            <person name="Kono N."/>
            <person name="Arakawa K."/>
        </authorList>
    </citation>
    <scope>NUCLEOTIDE SEQUENCE [LARGE SCALE GENOMIC DNA]</scope>
</reference>
<keyword evidence="1" id="KW-0812">Transmembrane</keyword>
<evidence type="ECO:0000313" key="3">
    <source>
        <dbReference type="Proteomes" id="UP001054837"/>
    </source>
</evidence>
<organism evidence="2 3">
    <name type="scientific">Caerostris darwini</name>
    <dbReference type="NCBI Taxonomy" id="1538125"/>
    <lineage>
        <taxon>Eukaryota</taxon>
        <taxon>Metazoa</taxon>
        <taxon>Ecdysozoa</taxon>
        <taxon>Arthropoda</taxon>
        <taxon>Chelicerata</taxon>
        <taxon>Arachnida</taxon>
        <taxon>Araneae</taxon>
        <taxon>Araneomorphae</taxon>
        <taxon>Entelegynae</taxon>
        <taxon>Araneoidea</taxon>
        <taxon>Araneidae</taxon>
        <taxon>Caerostris</taxon>
    </lineage>
</organism>
<proteinExistence type="predicted"/>
<gene>
    <name evidence="2" type="ORF">CDAR_196821</name>
</gene>
<dbReference type="AlphaFoldDB" id="A0AAV4PWJ1"/>
<protein>
    <submittedName>
        <fullName evidence="2">Uncharacterized protein</fullName>
    </submittedName>
</protein>
<name>A0AAV4PWJ1_9ARAC</name>
<comment type="caution">
    <text evidence="2">The sequence shown here is derived from an EMBL/GenBank/DDBJ whole genome shotgun (WGS) entry which is preliminary data.</text>
</comment>
<keyword evidence="1" id="KW-1133">Transmembrane helix</keyword>
<accession>A0AAV4PWJ1</accession>